<accession>A0A410NVK9</accession>
<keyword evidence="1" id="KW-0175">Coiled coil</keyword>
<feature type="region of interest" description="Disordered" evidence="2">
    <location>
        <begin position="554"/>
        <end position="586"/>
    </location>
</feature>
<dbReference type="Proteomes" id="UP000287388">
    <property type="component" value="Chromosome"/>
</dbReference>
<dbReference type="InterPro" id="IPR013491">
    <property type="entry name" value="Tape_meas_N"/>
</dbReference>
<evidence type="ECO:0000313" key="7">
    <source>
        <dbReference type="Proteomes" id="UP000287388"/>
    </source>
</evidence>
<feature type="transmembrane region" description="Helical" evidence="3">
    <location>
        <begin position="373"/>
        <end position="396"/>
    </location>
</feature>
<dbReference type="Proteomes" id="UP000596117">
    <property type="component" value="Chromosome"/>
</dbReference>
<keyword evidence="3" id="KW-0472">Membrane</keyword>
<dbReference type="AlphaFoldDB" id="A0A410NVK9"/>
<dbReference type="NCBIfam" id="TIGR02675">
    <property type="entry name" value="tape_meas_nterm"/>
    <property type="match status" value="1"/>
</dbReference>
<dbReference type="EMBL" id="CP066026">
    <property type="protein sequence ID" value="QQB88745.1"/>
    <property type="molecule type" value="Genomic_DNA"/>
</dbReference>
<dbReference type="Pfam" id="PF20155">
    <property type="entry name" value="TMP_3"/>
    <property type="match status" value="1"/>
</dbReference>
<evidence type="ECO:0000313" key="5">
    <source>
        <dbReference type="EMBL" id="QAT13889.1"/>
    </source>
</evidence>
<keyword evidence="3" id="KW-1133">Transmembrane helix</keyword>
<sequence>MAEEIDRLLVRVEANAAQFEAQMKKINKALYGSQYATQQALKKIKSETAAAAPQMFKPIGDSFKREMAGLASGLAAAFTTQQVIKYADAYTSLQNRLKATGLAGEALKRVEDSLYETANRNGIAVAATAELYQRATMARDNLGASEQQLLDLVSGTSAALKVQGTSATEASGALLQLGQLLGGTNVQAQEYNSLIDQMPVLLQAVANGSDRFGGSINNLTKAVKDGKVSSREFFNAALIGLRAVETQAGSATVTVSSALQTLNNELGRFVGQTDASLSITERMAQAILVLARNLDTVRDAVTVAATVIGTTLASRAIGAGIVSFTALRAQIALTNVQLMATALQSGVAAGGITRLSVAGAAGSASMRGLSAAMAFFGGPIGLAITGLAAGVALLAVNSGRAAREAKELADEVARQAREAGLAAEQTASLKGEITATQSWAASLTGEVHKLADAHFRAAAGAKAQAIETARLRLEEANKTLSKTQEAYTRRQRNDQGRAAAPASAYVDAYGRPTGEASLTAAQRTVSSDEFRNLTGQTATVRALTENLNRMLNTPLEQFSPAGGGGGVSDGKGKKGSKASGPSPEELARQRELLSLQRQIELLRAQGNEDAARAKQRELDVLNLTKQLTDAGVSNAREAAKAHVGAVAAAEDAARGLAILWEGNQKALDDLEAANQRANDQLLDRLGYEAELARLRGDPAAIQAKERELWIEERINALLSLRPGLTREAARGIAEQERGGLDAAARDGERNYQARNMARDFVDVLASDNWAEAAGRKFRDAAFDNLEDLLATLFSGVTGGQGGGNSIGSMIGSALRNLIPGFSAGTRSAPGGLSYVHKGEVLANLPKGTSVIPAHAVRAMGALTSQAQLRAMPAAQPAVVKLVVDEGAMFSARVAEVSGPISVQTTVQGVATVQDQQRTNAMRRRQSLVG</sequence>
<dbReference type="RefSeq" id="WP_128719383.1">
    <property type="nucleotide sequence ID" value="NZ_BJNC01000044.1"/>
</dbReference>
<reference evidence="5 7" key="1">
    <citation type="submission" date="2019-01" db="EMBL/GenBank/DDBJ databases">
        <title>Brevundimonas diminuta Genome sequencing and assembly.</title>
        <authorList>
            <person name="Chen H."/>
        </authorList>
    </citation>
    <scope>NUCLEOTIDE SEQUENCE [LARGE SCALE GENOMIC DNA]</scope>
    <source>
        <strain evidence="5">ATCC</strain>
        <strain evidence="7">ATCC(B) 19146</strain>
    </source>
</reference>
<evidence type="ECO:0000256" key="1">
    <source>
        <dbReference type="SAM" id="Coils"/>
    </source>
</evidence>
<keyword evidence="3" id="KW-0812">Transmembrane</keyword>
<organism evidence="5 7">
    <name type="scientific">Brevundimonas diminuta</name>
    <name type="common">Pseudomonas diminuta</name>
    <dbReference type="NCBI Taxonomy" id="293"/>
    <lineage>
        <taxon>Bacteria</taxon>
        <taxon>Pseudomonadati</taxon>
        <taxon>Pseudomonadota</taxon>
        <taxon>Alphaproteobacteria</taxon>
        <taxon>Caulobacterales</taxon>
        <taxon>Caulobacteraceae</taxon>
        <taxon>Brevundimonas</taxon>
    </lineage>
</organism>
<feature type="region of interest" description="Disordered" evidence="2">
    <location>
        <begin position="482"/>
        <end position="502"/>
    </location>
</feature>
<evidence type="ECO:0000256" key="2">
    <source>
        <dbReference type="SAM" id="MobiDB-lite"/>
    </source>
</evidence>
<evidence type="ECO:0000259" key="4">
    <source>
        <dbReference type="Pfam" id="PF20155"/>
    </source>
</evidence>
<name>A0A410NVK9_BREDI</name>
<feature type="domain" description="Tape measure protein N-terminal" evidence="4">
    <location>
        <begin position="81"/>
        <end position="274"/>
    </location>
</feature>
<evidence type="ECO:0000313" key="8">
    <source>
        <dbReference type="Proteomes" id="UP000596117"/>
    </source>
</evidence>
<evidence type="ECO:0000256" key="3">
    <source>
        <dbReference type="SAM" id="Phobius"/>
    </source>
</evidence>
<protein>
    <submittedName>
        <fullName evidence="6">Tape measure protein</fullName>
    </submittedName>
</protein>
<keyword evidence="8" id="KW-1185">Reference proteome</keyword>
<reference evidence="6 8" key="2">
    <citation type="submission" date="2020-12" db="EMBL/GenBank/DDBJ databases">
        <title>FDA dAtabase for Regulatory Grade micrObial Sequences (FDA-ARGOS): Supporting development and validation of Infectious Disease Dx tests.</title>
        <authorList>
            <person name="Kerrigan L."/>
            <person name="Long C."/>
            <person name="Tallon L."/>
            <person name="Sadzewicz L."/>
            <person name="Zhao X."/>
            <person name="Boylan J."/>
            <person name="Ott S."/>
            <person name="Bowen H."/>
            <person name="Vavikolanu K."/>
            <person name="Mehta A."/>
            <person name="Aluvathingal J."/>
            <person name="Nadendla S."/>
            <person name="Yan Y."/>
            <person name="Sichtig H."/>
        </authorList>
    </citation>
    <scope>NUCLEOTIDE SEQUENCE [LARGE SCALE GENOMIC DNA]</scope>
    <source>
        <strain evidence="6 8">FDAARGOS_1026</strain>
    </source>
</reference>
<gene>
    <name evidence="5" type="ORF">EQG53_05665</name>
    <name evidence="6" type="ORF">I6H83_16760</name>
</gene>
<dbReference type="EMBL" id="CP035093">
    <property type="protein sequence ID" value="QAT13889.1"/>
    <property type="molecule type" value="Genomic_DNA"/>
</dbReference>
<evidence type="ECO:0000313" key="6">
    <source>
        <dbReference type="EMBL" id="QQB88745.1"/>
    </source>
</evidence>
<dbReference type="KEGG" id="bdm:EQG53_05665"/>
<feature type="coiled-coil region" evidence="1">
    <location>
        <begin position="2"/>
        <end position="29"/>
    </location>
</feature>
<proteinExistence type="predicted"/>